<dbReference type="AlphaFoldDB" id="A0A1W1EBH4"/>
<dbReference type="InterPro" id="IPR012675">
    <property type="entry name" value="Beta-grasp_dom_sf"/>
</dbReference>
<evidence type="ECO:0000313" key="1">
    <source>
        <dbReference type="EMBL" id="SFZ97378.1"/>
    </source>
</evidence>
<gene>
    <name evidence="1" type="ORF">MNB_SV-5-1697</name>
</gene>
<proteinExistence type="predicted"/>
<protein>
    <recommendedName>
        <fullName evidence="2">DUF5644 domain-containing protein</fullName>
    </recommendedName>
</protein>
<dbReference type="Gene3D" id="3.10.20.30">
    <property type="match status" value="1"/>
</dbReference>
<accession>A0A1W1EBH4</accession>
<name>A0A1W1EBH4_9ZZZZ</name>
<sequence length="349" mass="39899">MQNTLEVRAFFFNMETDYLPYYKNFSITLNSEDPVEKILASIKEQNENFAYPEEKLIFKINDLVVEGSQDVGSVVAKLGTTLQIDPVLSYRSNHCLIINDDDFMEKFELLSAYASEEDKKYFESMYALHYASESYKFTHDYVGDAILLLAHKMIKDGSEHKEEILRAISDEHEGMAACEYENNLFNAEYHTKEIEELNEMVTYKSTLGILEKCSQTMSKKALYSFDKDNIEGVNVSCYAGDSSLLEEIHEKIEKNGGNVLNFQRETKLAGTSIVDRQKNLAFLKAATTLLNALDTGAELLVVAKRKDYEMFTENFASIQKRIGREIPLPIISYKDFSALLNRKKVLEEA</sequence>
<dbReference type="Gene3D" id="3.40.50.11810">
    <property type="match status" value="1"/>
</dbReference>
<dbReference type="EMBL" id="FPKX01000005">
    <property type="protein sequence ID" value="SFZ97378.1"/>
    <property type="molecule type" value="Genomic_DNA"/>
</dbReference>
<reference evidence="1" key="1">
    <citation type="submission" date="2016-10" db="EMBL/GenBank/DDBJ databases">
        <authorList>
            <person name="de Groot N.N."/>
        </authorList>
    </citation>
    <scope>NUCLEOTIDE SEQUENCE</scope>
</reference>
<evidence type="ECO:0008006" key="2">
    <source>
        <dbReference type="Google" id="ProtNLM"/>
    </source>
</evidence>
<organism evidence="1">
    <name type="scientific">hydrothermal vent metagenome</name>
    <dbReference type="NCBI Taxonomy" id="652676"/>
    <lineage>
        <taxon>unclassified sequences</taxon>
        <taxon>metagenomes</taxon>
        <taxon>ecological metagenomes</taxon>
    </lineage>
</organism>
<dbReference type="Gene3D" id="1.10.1060.20">
    <property type="match status" value="1"/>
</dbReference>